<name>K9UH80_CHAP6</name>
<evidence type="ECO:0000256" key="1">
    <source>
        <dbReference type="SAM" id="MobiDB-lite"/>
    </source>
</evidence>
<gene>
    <name evidence="2" type="ORF">Cha6605_2515</name>
</gene>
<evidence type="ECO:0000313" key="3">
    <source>
        <dbReference type="Proteomes" id="UP000010366"/>
    </source>
</evidence>
<sequence>MFTNVNSWGVRAGGGEQGAGSWERSLGAYTFDGVGNVVLKITIDDPL</sequence>
<proteinExistence type="predicted"/>
<dbReference type="Proteomes" id="UP000010366">
    <property type="component" value="Chromosome"/>
</dbReference>
<accession>K9UH80</accession>
<evidence type="ECO:0000313" key="2">
    <source>
        <dbReference type="EMBL" id="AFY93569.1"/>
    </source>
</evidence>
<keyword evidence="3" id="KW-1185">Reference proteome</keyword>
<dbReference type="HOGENOM" id="CLU_3166107_0_0_3"/>
<dbReference type="KEGG" id="cmp:Cha6605_2515"/>
<dbReference type="EMBL" id="CP003600">
    <property type="protein sequence ID" value="AFY93569.1"/>
    <property type="molecule type" value="Genomic_DNA"/>
</dbReference>
<protein>
    <submittedName>
        <fullName evidence="2">Uncharacterized protein</fullName>
    </submittedName>
</protein>
<organism evidence="2 3">
    <name type="scientific">Chamaesiphon minutus (strain ATCC 27169 / PCC 6605)</name>
    <dbReference type="NCBI Taxonomy" id="1173020"/>
    <lineage>
        <taxon>Bacteria</taxon>
        <taxon>Bacillati</taxon>
        <taxon>Cyanobacteriota</taxon>
        <taxon>Cyanophyceae</taxon>
        <taxon>Gomontiellales</taxon>
        <taxon>Chamaesiphonaceae</taxon>
        <taxon>Chamaesiphon</taxon>
    </lineage>
</organism>
<reference evidence="2 3" key="1">
    <citation type="submission" date="2012-05" db="EMBL/GenBank/DDBJ databases">
        <title>Finished chromosome of genome of Chamaesiphon sp. PCC 6605.</title>
        <authorList>
            <consortium name="US DOE Joint Genome Institute"/>
            <person name="Gugger M."/>
            <person name="Coursin T."/>
            <person name="Rippka R."/>
            <person name="Tandeau De Marsac N."/>
            <person name="Huntemann M."/>
            <person name="Wei C.-L."/>
            <person name="Han J."/>
            <person name="Detter J.C."/>
            <person name="Han C."/>
            <person name="Tapia R."/>
            <person name="Chen A."/>
            <person name="Kyrpides N."/>
            <person name="Mavromatis K."/>
            <person name="Markowitz V."/>
            <person name="Szeto E."/>
            <person name="Ivanova N."/>
            <person name="Pagani I."/>
            <person name="Pati A."/>
            <person name="Goodwin L."/>
            <person name="Nordberg H.P."/>
            <person name="Cantor M.N."/>
            <person name="Hua S.X."/>
            <person name="Woyke T."/>
            <person name="Kerfeld C.A."/>
        </authorList>
    </citation>
    <scope>NUCLEOTIDE SEQUENCE [LARGE SCALE GENOMIC DNA]</scope>
    <source>
        <strain evidence="3">ATCC 27169 / PCC 6605</strain>
    </source>
</reference>
<dbReference type="AlphaFoldDB" id="K9UH80"/>
<feature type="region of interest" description="Disordered" evidence="1">
    <location>
        <begin position="1"/>
        <end position="20"/>
    </location>
</feature>